<sequence length="452" mass="49988">MYDPLHHAFPGHGEAYPNSYWAETALQSSAPDNAPPEDDGAITTDISVDVAIIGAGYTGLSCALHLAREHHINAHVLEANQTAWGCSGRNAGFILKSSGRKTYASMQAKWGEEVMRGIYAEMCAGVDTVNALIAEGIDCQVQTPGYLKVAHKPSMYRALQAQAKLQQDMFAYDIECLSQTQVRQQYMDDQNAYGALRFNDGFGLNPLKLAWGYHQLARAAGAKIHTSSPVIDWQTVNKKQRLITPKGIVTADKVVIATNGYTPKGFHSLTESKTLPVLSQIIVTEPLTDEQIAACNWLTANVVMDTRALKYYYRKLPDNRILFGGRGAITGKKADDPYYPKRLLSVLKSSFPALKNLNYQYAWSGWICMSLDDIPHIYQNDDGSVFYAMGYCGSGVSFSAQAGKRLAEKVAGQAVPNLPLYQSPLPKFPFAPLRRLGQWGYFHYGKFKDTYL</sequence>
<gene>
    <name evidence="3" type="ORF">EMK97_15410</name>
</gene>
<dbReference type="KEGG" id="lsd:EMK97_15410"/>
<dbReference type="InterPro" id="IPR036188">
    <property type="entry name" value="FAD/NAD-bd_sf"/>
</dbReference>
<protein>
    <submittedName>
        <fullName evidence="3">FAD-binding oxidoreductase</fullName>
    </submittedName>
</protein>
<keyword evidence="4" id="KW-1185">Reference proteome</keyword>
<dbReference type="GO" id="GO:0005737">
    <property type="term" value="C:cytoplasm"/>
    <property type="evidence" value="ECO:0007669"/>
    <property type="project" value="TreeGrafter"/>
</dbReference>
<dbReference type="Pfam" id="PF01266">
    <property type="entry name" value="DAO"/>
    <property type="match status" value="1"/>
</dbReference>
<dbReference type="AlphaFoldDB" id="A0A4V0ZGE4"/>
<name>A0A4V0ZGE4_9GAMM</name>
<dbReference type="OrthoDB" id="311718at2"/>
<dbReference type="RefSeq" id="WP_130603679.1">
    <property type="nucleotide sequence ID" value="NZ_CP034759.1"/>
</dbReference>
<feature type="domain" description="FAD dependent oxidoreductase" evidence="2">
    <location>
        <begin position="49"/>
        <end position="408"/>
    </location>
</feature>
<dbReference type="PANTHER" id="PTHR13847:SF281">
    <property type="entry name" value="FAD DEPENDENT OXIDOREDUCTASE DOMAIN-CONTAINING PROTEIN"/>
    <property type="match status" value="1"/>
</dbReference>
<dbReference type="PANTHER" id="PTHR13847">
    <property type="entry name" value="SARCOSINE DEHYDROGENASE-RELATED"/>
    <property type="match status" value="1"/>
</dbReference>
<dbReference type="Gene3D" id="3.50.50.60">
    <property type="entry name" value="FAD/NAD(P)-binding domain"/>
    <property type="match status" value="1"/>
</dbReference>
<dbReference type="SUPFAM" id="SSF51905">
    <property type="entry name" value="FAD/NAD(P)-binding domain"/>
    <property type="match status" value="1"/>
</dbReference>
<evidence type="ECO:0000259" key="2">
    <source>
        <dbReference type="Pfam" id="PF01266"/>
    </source>
</evidence>
<proteinExistence type="predicted"/>
<keyword evidence="1" id="KW-0560">Oxidoreductase</keyword>
<evidence type="ECO:0000256" key="1">
    <source>
        <dbReference type="ARBA" id="ARBA00023002"/>
    </source>
</evidence>
<organism evidence="3 4">
    <name type="scientific">Litorilituus sediminis</name>
    <dbReference type="NCBI Taxonomy" id="718192"/>
    <lineage>
        <taxon>Bacteria</taxon>
        <taxon>Pseudomonadati</taxon>
        <taxon>Pseudomonadota</taxon>
        <taxon>Gammaproteobacteria</taxon>
        <taxon>Alteromonadales</taxon>
        <taxon>Colwelliaceae</taxon>
        <taxon>Litorilituus</taxon>
    </lineage>
</organism>
<dbReference type="GO" id="GO:0016491">
    <property type="term" value="F:oxidoreductase activity"/>
    <property type="evidence" value="ECO:0007669"/>
    <property type="project" value="UniProtKB-KW"/>
</dbReference>
<evidence type="ECO:0000313" key="3">
    <source>
        <dbReference type="EMBL" id="QBG37010.1"/>
    </source>
</evidence>
<dbReference type="EMBL" id="CP034759">
    <property type="protein sequence ID" value="QBG37010.1"/>
    <property type="molecule type" value="Genomic_DNA"/>
</dbReference>
<dbReference type="InterPro" id="IPR006076">
    <property type="entry name" value="FAD-dep_OxRdtase"/>
</dbReference>
<accession>A0A4V0ZGE4</accession>
<evidence type="ECO:0000313" key="4">
    <source>
        <dbReference type="Proteomes" id="UP000290244"/>
    </source>
</evidence>
<reference evidence="3 4" key="1">
    <citation type="submission" date="2018-12" db="EMBL/GenBank/DDBJ databases">
        <title>Complete genome of Litorilituus sediminis.</title>
        <authorList>
            <person name="Liu A."/>
            <person name="Rong J."/>
        </authorList>
    </citation>
    <scope>NUCLEOTIDE SEQUENCE [LARGE SCALE GENOMIC DNA]</scope>
    <source>
        <strain evidence="3 4">JCM 17549</strain>
    </source>
</reference>
<dbReference type="Proteomes" id="UP000290244">
    <property type="component" value="Chromosome"/>
</dbReference>
<dbReference type="Gene3D" id="3.30.9.10">
    <property type="entry name" value="D-Amino Acid Oxidase, subunit A, domain 2"/>
    <property type="match status" value="1"/>
</dbReference>